<dbReference type="HOGENOM" id="CLU_2810823_0_0_11"/>
<dbReference type="Proteomes" id="UP000034034">
    <property type="component" value="Chromosome"/>
</dbReference>
<dbReference type="AlphaFoldDB" id="A0A0F7FR57"/>
<dbReference type="STRING" id="408015.SXIM_11590"/>
<dbReference type="KEGG" id="sxi:SXIM_11590"/>
<gene>
    <name evidence="2" type="ORF">SXIM_11590</name>
</gene>
<evidence type="ECO:0000313" key="2">
    <source>
        <dbReference type="EMBL" id="AKG42543.1"/>
    </source>
</evidence>
<proteinExistence type="predicted"/>
<keyword evidence="3" id="KW-1185">Reference proteome</keyword>
<feature type="region of interest" description="Disordered" evidence="1">
    <location>
        <begin position="20"/>
        <end position="39"/>
    </location>
</feature>
<accession>A0A0F7FR57</accession>
<reference evidence="2" key="1">
    <citation type="submission" date="2019-08" db="EMBL/GenBank/DDBJ databases">
        <title>Complete genome sequence of a mangrove-derived Streptomyces xiamenensis.</title>
        <authorList>
            <person name="Xu J."/>
        </authorList>
    </citation>
    <scope>NUCLEOTIDE SEQUENCE</scope>
    <source>
        <strain evidence="2">318</strain>
    </source>
</reference>
<name>A0A0F7FR57_9ACTN</name>
<organism evidence="2 3">
    <name type="scientific">Streptomyces xiamenensis</name>
    <dbReference type="NCBI Taxonomy" id="408015"/>
    <lineage>
        <taxon>Bacteria</taxon>
        <taxon>Bacillati</taxon>
        <taxon>Actinomycetota</taxon>
        <taxon>Actinomycetes</taxon>
        <taxon>Kitasatosporales</taxon>
        <taxon>Streptomycetaceae</taxon>
        <taxon>Streptomyces</taxon>
    </lineage>
</organism>
<protein>
    <submittedName>
        <fullName evidence="2">Uncharacterized protein</fullName>
    </submittedName>
</protein>
<evidence type="ECO:0000256" key="1">
    <source>
        <dbReference type="SAM" id="MobiDB-lite"/>
    </source>
</evidence>
<evidence type="ECO:0000313" key="3">
    <source>
        <dbReference type="Proteomes" id="UP000034034"/>
    </source>
</evidence>
<dbReference type="EMBL" id="CP009922">
    <property type="protein sequence ID" value="AKG42543.1"/>
    <property type="molecule type" value="Genomic_DNA"/>
</dbReference>
<sequence length="67" mass="7581">MLRHRCAPFIVSKRRTASPDRFPWSHRSPGTGSRWGGTRHGRVNVLAVSRKYTPAACTDALRESRFA</sequence>
<dbReference type="PATRIC" id="fig|408015.6.peg.1188"/>